<dbReference type="Gene3D" id="3.10.20.310">
    <property type="entry name" value="membrane protein fhac"/>
    <property type="match status" value="1"/>
</dbReference>
<evidence type="ECO:0000256" key="9">
    <source>
        <dbReference type="HAMAP-Rule" id="MF_00911"/>
    </source>
</evidence>
<dbReference type="InterPro" id="IPR045335">
    <property type="entry name" value="FtsQ_C_sf"/>
</dbReference>
<dbReference type="PROSITE" id="PS51779">
    <property type="entry name" value="POTRA"/>
    <property type="match status" value="1"/>
</dbReference>
<evidence type="ECO:0000256" key="2">
    <source>
        <dbReference type="ARBA" id="ARBA00022475"/>
    </source>
</evidence>
<comment type="subcellular location">
    <subcellularLocation>
        <location evidence="9">Cell inner membrane</location>
        <topology evidence="9">Single-pass type II membrane protein</topology>
    </subcellularLocation>
    <subcellularLocation>
        <location evidence="1">Membrane</location>
    </subcellularLocation>
    <text evidence="9">Localizes to the division septum.</text>
</comment>
<keyword evidence="7 9" id="KW-0472">Membrane</keyword>
<evidence type="ECO:0000256" key="4">
    <source>
        <dbReference type="ARBA" id="ARBA00022618"/>
    </source>
</evidence>
<protein>
    <recommendedName>
        <fullName evidence="9">Cell division protein FtsQ</fullName>
    </recommendedName>
</protein>
<evidence type="ECO:0000313" key="12">
    <source>
        <dbReference type="EMBL" id="EAV43051.1"/>
    </source>
</evidence>
<reference evidence="12 13" key="1">
    <citation type="submission" date="2006-05" db="EMBL/GenBank/DDBJ databases">
        <authorList>
            <person name="King G."/>
            <person name="Ferriera S."/>
            <person name="Johnson J."/>
            <person name="Kravitz S."/>
            <person name="Beeson K."/>
            <person name="Sutton G."/>
            <person name="Rogers Y.-H."/>
            <person name="Friedman R."/>
            <person name="Frazier M."/>
            <person name="Venter J.C."/>
        </authorList>
    </citation>
    <scope>NUCLEOTIDE SEQUENCE [LARGE SCALE GENOMIC DNA]</scope>
    <source>
        <strain evidence="13">ATCC 25650 / DSM 13394 / JCM 20685 / NBRC 16684 / NCIMB 2208 / IAM 12614 / B1</strain>
    </source>
</reference>
<dbReference type="GeneID" id="68847463"/>
<dbReference type="InterPro" id="IPR005548">
    <property type="entry name" value="Cell_div_FtsQ/DivIB_C"/>
</dbReference>
<comment type="similarity">
    <text evidence="9">Belongs to the FtsQ/DivIB family. FtsQ subfamily.</text>
</comment>
<dbReference type="PANTHER" id="PTHR35851">
    <property type="entry name" value="CELL DIVISION PROTEIN FTSQ"/>
    <property type="match status" value="1"/>
</dbReference>
<dbReference type="GO" id="GO:0005886">
    <property type="term" value="C:plasma membrane"/>
    <property type="evidence" value="ECO:0007669"/>
    <property type="project" value="UniProtKB-SubCell"/>
</dbReference>
<evidence type="ECO:0000256" key="6">
    <source>
        <dbReference type="ARBA" id="ARBA00022989"/>
    </source>
</evidence>
<dbReference type="eggNOG" id="COG1589">
    <property type="taxonomic scope" value="Bacteria"/>
</dbReference>
<dbReference type="RefSeq" id="WP_006935945.1">
    <property type="nucleotide sequence ID" value="NZ_AAUW01000011.1"/>
</dbReference>
<evidence type="ECO:0000256" key="1">
    <source>
        <dbReference type="ARBA" id="ARBA00004370"/>
    </source>
</evidence>
<feature type="region of interest" description="Disordered" evidence="10">
    <location>
        <begin position="285"/>
        <end position="304"/>
    </location>
</feature>
<feature type="transmembrane region" description="Helical" evidence="9">
    <location>
        <begin position="48"/>
        <end position="67"/>
    </location>
</feature>
<evidence type="ECO:0000256" key="3">
    <source>
        <dbReference type="ARBA" id="ARBA00022519"/>
    </source>
</evidence>
<dbReference type="AlphaFoldDB" id="A0NVN6"/>
<keyword evidence="6 9" id="KW-1133">Transmembrane helix</keyword>
<dbReference type="HAMAP" id="MF_00911">
    <property type="entry name" value="FtsQ_subfam"/>
    <property type="match status" value="1"/>
</dbReference>
<keyword evidence="8 9" id="KW-0131">Cell cycle</keyword>
<dbReference type="PANTHER" id="PTHR35851:SF1">
    <property type="entry name" value="CELL DIVISION PROTEIN FTSQ"/>
    <property type="match status" value="1"/>
</dbReference>
<comment type="function">
    <text evidence="9">Essential cell division protein.</text>
</comment>
<dbReference type="Pfam" id="PF08478">
    <property type="entry name" value="POTRA_1"/>
    <property type="match status" value="1"/>
</dbReference>
<dbReference type="Proteomes" id="UP000004848">
    <property type="component" value="Unassembled WGS sequence"/>
</dbReference>
<evidence type="ECO:0000256" key="10">
    <source>
        <dbReference type="SAM" id="MobiDB-lite"/>
    </source>
</evidence>
<dbReference type="InterPro" id="IPR013685">
    <property type="entry name" value="POTRA_FtsQ_type"/>
</dbReference>
<name>A0NVN6_ROSAI</name>
<sequence length="304" mass="33735">MLSIRRKHYRDTMTPLEAELAPRGRGVPRLHRQPVWRSAGRLADLPRWSGSAAALIFLTLTIGYGIVIGGHGRLVADSLLSAAGFGIEAVKLSGQREINEFQILEALEIHEGSSLALFDANSARERLNEMPWVKSASVMKLYPSTLQINIEERVPYALWQRGDLVSIVNESGDVITDEVDGRYANLLLVVNHGAQRRASEINTALEKVPALRPRVRAAFLISDRRWDLQLENGISIRLPQDNIDAALADLVKMDEESGLLSRDIVAIDMRLGDRVTVRLSDEAAEQRKVMTGGKGRSGKKERDT</sequence>
<accession>A0NVN6</accession>
<gene>
    <name evidence="9" type="primary">ftsQ</name>
    <name evidence="12" type="ORF">SIAM614_19546</name>
</gene>
<evidence type="ECO:0000256" key="5">
    <source>
        <dbReference type="ARBA" id="ARBA00022692"/>
    </source>
</evidence>
<evidence type="ECO:0000259" key="11">
    <source>
        <dbReference type="PROSITE" id="PS51779"/>
    </source>
</evidence>
<feature type="domain" description="POTRA" evidence="11">
    <location>
        <begin position="85"/>
        <end position="153"/>
    </location>
</feature>
<keyword evidence="3 9" id="KW-0997">Cell inner membrane</keyword>
<keyword evidence="4 9" id="KW-0132">Cell division</keyword>
<evidence type="ECO:0000313" key="13">
    <source>
        <dbReference type="Proteomes" id="UP000004848"/>
    </source>
</evidence>
<proteinExistence type="inferred from homology"/>
<dbReference type="GO" id="GO:0032153">
    <property type="term" value="C:cell division site"/>
    <property type="evidence" value="ECO:0007669"/>
    <property type="project" value="UniProtKB-UniRule"/>
</dbReference>
<dbReference type="GO" id="GO:0043093">
    <property type="term" value="P:FtsZ-dependent cytokinesis"/>
    <property type="evidence" value="ECO:0007669"/>
    <property type="project" value="UniProtKB-UniRule"/>
</dbReference>
<organism evidence="12 13">
    <name type="scientific">Roseibium aggregatum (strain ATCC 25650 / DSM 13394 / JCM 20685 / NBRC 16684 / NCIMB 2208 / IAM 12614 / B1)</name>
    <name type="common">Stappia aggregata</name>
    <dbReference type="NCBI Taxonomy" id="384765"/>
    <lineage>
        <taxon>Bacteria</taxon>
        <taxon>Pseudomonadati</taxon>
        <taxon>Pseudomonadota</taxon>
        <taxon>Alphaproteobacteria</taxon>
        <taxon>Hyphomicrobiales</taxon>
        <taxon>Stappiaceae</taxon>
        <taxon>Roseibium</taxon>
    </lineage>
</organism>
<keyword evidence="5 9" id="KW-0812">Transmembrane</keyword>
<dbReference type="EMBL" id="AAUW01000011">
    <property type="protein sequence ID" value="EAV43051.1"/>
    <property type="molecule type" value="Genomic_DNA"/>
</dbReference>
<keyword evidence="2 9" id="KW-1003">Cell membrane</keyword>
<dbReference type="Gene3D" id="3.40.50.11690">
    <property type="entry name" value="Cell division protein FtsQ/DivIB"/>
    <property type="match status" value="1"/>
</dbReference>
<dbReference type="InterPro" id="IPR034746">
    <property type="entry name" value="POTRA"/>
</dbReference>
<evidence type="ECO:0000256" key="8">
    <source>
        <dbReference type="ARBA" id="ARBA00023306"/>
    </source>
</evidence>
<dbReference type="Pfam" id="PF03799">
    <property type="entry name" value="FtsQ_DivIB_C"/>
    <property type="match status" value="1"/>
</dbReference>
<dbReference type="GO" id="GO:0090529">
    <property type="term" value="P:cell septum assembly"/>
    <property type="evidence" value="ECO:0007669"/>
    <property type="project" value="InterPro"/>
</dbReference>
<evidence type="ECO:0000256" key="7">
    <source>
        <dbReference type="ARBA" id="ARBA00023136"/>
    </source>
</evidence>
<dbReference type="InterPro" id="IPR026579">
    <property type="entry name" value="FtsQ"/>
</dbReference>
<comment type="caution">
    <text evidence="12">The sequence shown here is derived from an EMBL/GenBank/DDBJ whole genome shotgun (WGS) entry which is preliminary data.</text>
</comment>